<gene>
    <name evidence="1" type="ORF">MEUPH1_LOCUS23998</name>
</gene>
<evidence type="ECO:0000313" key="1">
    <source>
        <dbReference type="EMBL" id="CAI6369804.1"/>
    </source>
</evidence>
<dbReference type="AlphaFoldDB" id="A0AAV0XQ79"/>
<sequence length="168" mass="19892">MKVPFVIYADFESVIKQINERKKNCSSVKIQKHIAISFVYIIVYANGDFERKTFEYFGEDAPKVLYKKLREDAIYIAKNYLNNVKKMNELTEIQKKEYENATICHICEENLTSVPAHISSDFKWKDINIVDYIKEKLYKVRDHDHLTGLIVPKLYLDLNQVHLLNIMR</sequence>
<reference evidence="1 2" key="1">
    <citation type="submission" date="2023-01" db="EMBL/GenBank/DDBJ databases">
        <authorList>
            <person name="Whitehead M."/>
        </authorList>
    </citation>
    <scope>NUCLEOTIDE SEQUENCE [LARGE SCALE GENOMIC DNA]</scope>
</reference>
<dbReference type="Proteomes" id="UP001160148">
    <property type="component" value="Unassembled WGS sequence"/>
</dbReference>
<dbReference type="PANTHER" id="PTHR31511">
    <property type="entry name" value="PROTEIN CBG23764"/>
    <property type="match status" value="1"/>
</dbReference>
<accession>A0AAV0XQ79</accession>
<evidence type="ECO:0000313" key="2">
    <source>
        <dbReference type="Proteomes" id="UP001160148"/>
    </source>
</evidence>
<protein>
    <submittedName>
        <fullName evidence="1">Uncharacterized protein</fullName>
    </submittedName>
</protein>
<name>A0AAV0XQ79_9HEMI</name>
<proteinExistence type="predicted"/>
<keyword evidence="2" id="KW-1185">Reference proteome</keyword>
<dbReference type="PANTHER" id="PTHR31511:SF12">
    <property type="entry name" value="RHO TERMINATION FACTOR N-TERMINAL DOMAIN-CONTAINING PROTEIN"/>
    <property type="match status" value="1"/>
</dbReference>
<comment type="caution">
    <text evidence="1">The sequence shown here is derived from an EMBL/GenBank/DDBJ whole genome shotgun (WGS) entry which is preliminary data.</text>
</comment>
<organism evidence="1 2">
    <name type="scientific">Macrosiphum euphorbiae</name>
    <name type="common">potato aphid</name>
    <dbReference type="NCBI Taxonomy" id="13131"/>
    <lineage>
        <taxon>Eukaryota</taxon>
        <taxon>Metazoa</taxon>
        <taxon>Ecdysozoa</taxon>
        <taxon>Arthropoda</taxon>
        <taxon>Hexapoda</taxon>
        <taxon>Insecta</taxon>
        <taxon>Pterygota</taxon>
        <taxon>Neoptera</taxon>
        <taxon>Paraneoptera</taxon>
        <taxon>Hemiptera</taxon>
        <taxon>Sternorrhyncha</taxon>
        <taxon>Aphidomorpha</taxon>
        <taxon>Aphidoidea</taxon>
        <taxon>Aphididae</taxon>
        <taxon>Macrosiphini</taxon>
        <taxon>Macrosiphum</taxon>
    </lineage>
</organism>
<dbReference type="EMBL" id="CARXXK010000062">
    <property type="protein sequence ID" value="CAI6369804.1"/>
    <property type="molecule type" value="Genomic_DNA"/>
</dbReference>